<evidence type="ECO:0000259" key="6">
    <source>
        <dbReference type="Pfam" id="PF04932"/>
    </source>
</evidence>
<evidence type="ECO:0000313" key="7">
    <source>
        <dbReference type="EMBL" id="RDC62978.1"/>
    </source>
</evidence>
<sequence length="164" mass="18978">MNKRFKETTETTLKAPTGMEHNSTNIRVGIINCAYQLISANWLFGVGTGDSQDYLNKCYKDSKFSSLMYQDSYNTHNAYLEIWSKNGVFSFILLIIILIMPLTISFKYDNIIYFSFLFIFCLTSLTESTLNSQKGVVFYSFFNSLLAFNMPYFKYYSKKISGLN</sequence>
<evidence type="ECO:0000256" key="3">
    <source>
        <dbReference type="ARBA" id="ARBA00022989"/>
    </source>
</evidence>
<keyword evidence="8" id="KW-1185">Reference proteome</keyword>
<dbReference type="GO" id="GO:0016020">
    <property type="term" value="C:membrane"/>
    <property type="evidence" value="ECO:0007669"/>
    <property type="project" value="UniProtKB-SubCell"/>
</dbReference>
<gene>
    <name evidence="7" type="ORF">AHMF7616_01577</name>
</gene>
<protein>
    <recommendedName>
        <fullName evidence="6">O-antigen ligase-related domain-containing protein</fullName>
    </recommendedName>
</protein>
<dbReference type="InterPro" id="IPR007016">
    <property type="entry name" value="O-antigen_ligase-rel_domated"/>
</dbReference>
<reference evidence="7 8" key="1">
    <citation type="submission" date="2018-04" db="EMBL/GenBank/DDBJ databases">
        <title>Adhaeribacter sp. HMF7616 genome sequencing and assembly.</title>
        <authorList>
            <person name="Kang H."/>
            <person name="Kang J."/>
            <person name="Cha I."/>
            <person name="Kim H."/>
            <person name="Joh K."/>
        </authorList>
    </citation>
    <scope>NUCLEOTIDE SEQUENCE [LARGE SCALE GENOMIC DNA]</scope>
    <source>
        <strain evidence="7 8">HMF7616</strain>
    </source>
</reference>
<evidence type="ECO:0000256" key="4">
    <source>
        <dbReference type="ARBA" id="ARBA00023136"/>
    </source>
</evidence>
<feature type="transmembrane region" description="Helical" evidence="5">
    <location>
        <begin position="87"/>
        <end position="104"/>
    </location>
</feature>
<dbReference type="EMBL" id="QASA01000001">
    <property type="protein sequence ID" value="RDC62978.1"/>
    <property type="molecule type" value="Genomic_DNA"/>
</dbReference>
<feature type="transmembrane region" description="Helical" evidence="5">
    <location>
        <begin position="111"/>
        <end position="130"/>
    </location>
</feature>
<dbReference type="InterPro" id="IPR051533">
    <property type="entry name" value="WaaL-like"/>
</dbReference>
<evidence type="ECO:0000256" key="5">
    <source>
        <dbReference type="SAM" id="Phobius"/>
    </source>
</evidence>
<feature type="transmembrane region" description="Helical" evidence="5">
    <location>
        <begin position="136"/>
        <end position="153"/>
    </location>
</feature>
<dbReference type="PANTHER" id="PTHR37422">
    <property type="entry name" value="TEICHURONIC ACID BIOSYNTHESIS PROTEIN TUAE"/>
    <property type="match status" value="1"/>
</dbReference>
<evidence type="ECO:0000313" key="8">
    <source>
        <dbReference type="Proteomes" id="UP000253919"/>
    </source>
</evidence>
<organism evidence="7 8">
    <name type="scientific">Adhaeribacter pallidiroseus</name>
    <dbReference type="NCBI Taxonomy" id="2072847"/>
    <lineage>
        <taxon>Bacteria</taxon>
        <taxon>Pseudomonadati</taxon>
        <taxon>Bacteroidota</taxon>
        <taxon>Cytophagia</taxon>
        <taxon>Cytophagales</taxon>
        <taxon>Hymenobacteraceae</taxon>
        <taxon>Adhaeribacter</taxon>
    </lineage>
</organism>
<dbReference type="Proteomes" id="UP000253919">
    <property type="component" value="Unassembled WGS sequence"/>
</dbReference>
<keyword evidence="4 5" id="KW-0472">Membrane</keyword>
<feature type="domain" description="O-antigen ligase-related" evidence="6">
    <location>
        <begin position="18"/>
        <end position="95"/>
    </location>
</feature>
<evidence type="ECO:0000256" key="2">
    <source>
        <dbReference type="ARBA" id="ARBA00022692"/>
    </source>
</evidence>
<keyword evidence="3 5" id="KW-1133">Transmembrane helix</keyword>
<name>A0A369QL31_9BACT</name>
<evidence type="ECO:0000256" key="1">
    <source>
        <dbReference type="ARBA" id="ARBA00004141"/>
    </source>
</evidence>
<keyword evidence="2 5" id="KW-0812">Transmembrane</keyword>
<proteinExistence type="predicted"/>
<accession>A0A369QL31</accession>
<comment type="subcellular location">
    <subcellularLocation>
        <location evidence="1">Membrane</location>
        <topology evidence="1">Multi-pass membrane protein</topology>
    </subcellularLocation>
</comment>
<dbReference type="AlphaFoldDB" id="A0A369QL31"/>
<dbReference type="PANTHER" id="PTHR37422:SF17">
    <property type="entry name" value="O-ANTIGEN LIGASE"/>
    <property type="match status" value="1"/>
</dbReference>
<comment type="caution">
    <text evidence="7">The sequence shown here is derived from an EMBL/GenBank/DDBJ whole genome shotgun (WGS) entry which is preliminary data.</text>
</comment>
<dbReference type="Pfam" id="PF04932">
    <property type="entry name" value="Wzy_C"/>
    <property type="match status" value="1"/>
</dbReference>